<evidence type="ECO:0000256" key="7">
    <source>
        <dbReference type="SAM" id="Phobius"/>
    </source>
</evidence>
<keyword evidence="5 7" id="KW-1133">Transmembrane helix</keyword>
<evidence type="ECO:0000256" key="6">
    <source>
        <dbReference type="ARBA" id="ARBA00023136"/>
    </source>
</evidence>
<accession>A0ABQ0Y8R9</accession>
<dbReference type="PANTHER" id="PTHR10590">
    <property type="entry name" value="SODIUM/NUCLEOSIDE COTRANSPORTER"/>
    <property type="match status" value="1"/>
</dbReference>
<evidence type="ECO:0000256" key="5">
    <source>
        <dbReference type="ARBA" id="ARBA00022989"/>
    </source>
</evidence>
<dbReference type="PANTHER" id="PTHR10590:SF23">
    <property type="entry name" value="NUPC_NUPG FAMILY NUCLEOSIDE CNT TRANSPORTER"/>
    <property type="match status" value="1"/>
</dbReference>
<keyword evidence="4 7" id="KW-0812">Transmembrane</keyword>
<evidence type="ECO:0000256" key="3">
    <source>
        <dbReference type="ARBA" id="ARBA00022475"/>
    </source>
</evidence>
<feature type="transmembrane region" description="Helical" evidence="7">
    <location>
        <begin position="380"/>
        <end position="398"/>
    </location>
</feature>
<protein>
    <submittedName>
        <fullName evidence="11">Nucleoside transport protein</fullName>
    </submittedName>
</protein>
<evidence type="ECO:0000256" key="2">
    <source>
        <dbReference type="ARBA" id="ARBA00009033"/>
    </source>
</evidence>
<dbReference type="InterPro" id="IPR002668">
    <property type="entry name" value="CNT_N_dom"/>
</dbReference>
<evidence type="ECO:0000259" key="9">
    <source>
        <dbReference type="Pfam" id="PF07662"/>
    </source>
</evidence>
<dbReference type="Pfam" id="PF01773">
    <property type="entry name" value="Nucleos_tra2_N"/>
    <property type="match status" value="1"/>
</dbReference>
<reference evidence="11" key="1">
    <citation type="submission" date="2019-08" db="EMBL/GenBank/DDBJ databases">
        <authorList>
            <person name="Ishikawa M."/>
            <person name="Suzuki T."/>
            <person name="Matsutani M."/>
        </authorList>
    </citation>
    <scope>NUCLEOTIDE SEQUENCE</scope>
    <source>
        <strain evidence="11">8C4</strain>
    </source>
</reference>
<dbReference type="InterPro" id="IPR011642">
    <property type="entry name" value="Gate_dom"/>
</dbReference>
<feature type="transmembrane region" description="Helical" evidence="7">
    <location>
        <begin position="33"/>
        <end position="51"/>
    </location>
</feature>
<evidence type="ECO:0000256" key="4">
    <source>
        <dbReference type="ARBA" id="ARBA00022692"/>
    </source>
</evidence>
<evidence type="ECO:0000256" key="1">
    <source>
        <dbReference type="ARBA" id="ARBA00004651"/>
    </source>
</evidence>
<dbReference type="InterPro" id="IPR008276">
    <property type="entry name" value="C_nuclsd_transpt"/>
</dbReference>
<reference evidence="11" key="2">
    <citation type="journal article" date="2020" name="Int. Dairy J.">
        <title>Lactic acid bacterial diversity in Brie cheese focusing on salt concentration and pH of isolation medium and characterisation of halophilic and alkaliphilic lactic acid bacterial isolates.</title>
        <authorList>
            <person name="Unno R."/>
            <person name="Matsutani M."/>
            <person name="Suzuki T."/>
            <person name="Kodama K."/>
            <person name="Matsushita H."/>
            <person name="Yamasato K."/>
            <person name="Koizumi Y."/>
            <person name="Ishikawa M."/>
        </authorList>
    </citation>
    <scope>NUCLEOTIDE SEQUENCE</scope>
    <source>
        <strain evidence="11">8C4</strain>
    </source>
</reference>
<comment type="caution">
    <text evidence="11">The sequence shown here is derived from an EMBL/GenBank/DDBJ whole genome shotgun (WGS) entry which is preliminary data.</text>
</comment>
<dbReference type="Pfam" id="PF07670">
    <property type="entry name" value="Gate"/>
    <property type="match status" value="1"/>
</dbReference>
<feature type="domain" description="Concentrative nucleoside transporter N-terminal" evidence="8">
    <location>
        <begin position="10"/>
        <end position="82"/>
    </location>
</feature>
<evidence type="ECO:0000313" key="11">
    <source>
        <dbReference type="EMBL" id="GEQ48814.1"/>
    </source>
</evidence>
<comment type="similarity">
    <text evidence="2">Belongs to the concentrative nucleoside transporter (CNT) (TC 2.A.41) family.</text>
</comment>
<feature type="domain" description="Concentrative nucleoside transporter C-terminal" evidence="9">
    <location>
        <begin position="195"/>
        <end position="396"/>
    </location>
</feature>
<feature type="transmembrane region" description="Helical" evidence="7">
    <location>
        <begin position="340"/>
        <end position="359"/>
    </location>
</feature>
<feature type="transmembrane region" description="Helical" evidence="7">
    <location>
        <begin position="283"/>
        <end position="302"/>
    </location>
</feature>
<dbReference type="Proteomes" id="UP000886607">
    <property type="component" value="Unassembled WGS sequence"/>
</dbReference>
<comment type="subcellular location">
    <subcellularLocation>
        <location evidence="1">Cell membrane</location>
        <topology evidence="1">Multi-pass membrane protein</topology>
    </subcellularLocation>
</comment>
<evidence type="ECO:0000259" key="10">
    <source>
        <dbReference type="Pfam" id="PF07670"/>
    </source>
</evidence>
<feature type="transmembrane region" description="Helical" evidence="7">
    <location>
        <begin position="194"/>
        <end position="216"/>
    </location>
</feature>
<dbReference type="EMBL" id="BKBO01000007">
    <property type="protein sequence ID" value="GEQ48814.1"/>
    <property type="molecule type" value="Genomic_DNA"/>
</dbReference>
<proteinExistence type="inferred from homology"/>
<keyword evidence="12" id="KW-1185">Reference proteome</keyword>
<organism evidence="11 12">
    <name type="scientific">Tetragenococcus koreensis</name>
    <dbReference type="NCBI Taxonomy" id="290335"/>
    <lineage>
        <taxon>Bacteria</taxon>
        <taxon>Bacillati</taxon>
        <taxon>Bacillota</taxon>
        <taxon>Bacilli</taxon>
        <taxon>Lactobacillales</taxon>
        <taxon>Enterococcaceae</taxon>
        <taxon>Tetragenococcus</taxon>
    </lineage>
</organism>
<name>A0ABQ0Y8R9_9ENTE</name>
<evidence type="ECO:0000313" key="12">
    <source>
        <dbReference type="Proteomes" id="UP000886607"/>
    </source>
</evidence>
<evidence type="ECO:0000259" key="8">
    <source>
        <dbReference type="Pfam" id="PF01773"/>
    </source>
</evidence>
<keyword evidence="6 7" id="KW-0472">Membrane</keyword>
<gene>
    <name evidence="11" type="primary">nupC</name>
    <name evidence="11" type="ORF">TK11N_06660</name>
</gene>
<dbReference type="InterPro" id="IPR011657">
    <property type="entry name" value="CNT_C_dom"/>
</dbReference>
<keyword evidence="3" id="KW-1003">Cell membrane</keyword>
<sequence>MMQFVFLLTGLALVFAIGWLVSSDRSQIKFKRMGIMFALQLLISFLCLNTSDGVQLMGSISNFFSWLMEQAAGGVNFVFGGLVIQKGASVFFLDVLMPIVFISALVGILNYLKILPFIIKWTGYLLNKLAGMGELESYFAVSTAILGQPEVFLTIKEKIPKLDEKRLYTICASAMSAVSATVLASYMQLVPGKFVVTAVFLNILSALIVSCIVNPYEVSPEEELSVNTNESLAVSKEPFFQVLGNYIQDGFKLATTVAAMLIGFVALVTFLNSTFAAIFNIEFTTVLGYMFSPVAFLMGVPSEDITQVGSLMATKILTNEFVALGELNQVAETLSPKGNAIISSYLISFANFSVVGIITGSIKSISEKQGGFVARFSMKLLLGATLASILTGTIVGLYF</sequence>
<feature type="transmembrane region" description="Helical" evidence="7">
    <location>
        <begin position="90"/>
        <end position="112"/>
    </location>
</feature>
<feature type="domain" description="Nucleoside transporter/FeoB GTPase Gate" evidence="10">
    <location>
        <begin position="93"/>
        <end position="190"/>
    </location>
</feature>
<dbReference type="Pfam" id="PF07662">
    <property type="entry name" value="Nucleos_tra2_C"/>
    <property type="match status" value="1"/>
</dbReference>
<feature type="transmembrane region" description="Helical" evidence="7">
    <location>
        <begin position="253"/>
        <end position="271"/>
    </location>
</feature>